<evidence type="ECO:0000256" key="1">
    <source>
        <dbReference type="SAM" id="Coils"/>
    </source>
</evidence>
<proteinExistence type="predicted"/>
<organism evidence="3 4">
    <name type="scientific">Mycena alexandri</name>
    <dbReference type="NCBI Taxonomy" id="1745969"/>
    <lineage>
        <taxon>Eukaryota</taxon>
        <taxon>Fungi</taxon>
        <taxon>Dikarya</taxon>
        <taxon>Basidiomycota</taxon>
        <taxon>Agaricomycotina</taxon>
        <taxon>Agaricomycetes</taxon>
        <taxon>Agaricomycetidae</taxon>
        <taxon>Agaricales</taxon>
        <taxon>Marasmiineae</taxon>
        <taxon>Mycenaceae</taxon>
        <taxon>Mycena</taxon>
    </lineage>
</organism>
<feature type="compositionally biased region" description="Acidic residues" evidence="2">
    <location>
        <begin position="668"/>
        <end position="696"/>
    </location>
</feature>
<reference evidence="3" key="1">
    <citation type="submission" date="2023-03" db="EMBL/GenBank/DDBJ databases">
        <title>Massive genome expansion in bonnet fungi (Mycena s.s.) driven by repeated elements and novel gene families across ecological guilds.</title>
        <authorList>
            <consortium name="Lawrence Berkeley National Laboratory"/>
            <person name="Harder C.B."/>
            <person name="Miyauchi S."/>
            <person name="Viragh M."/>
            <person name="Kuo A."/>
            <person name="Thoen E."/>
            <person name="Andreopoulos B."/>
            <person name="Lu D."/>
            <person name="Skrede I."/>
            <person name="Drula E."/>
            <person name="Henrissat B."/>
            <person name="Morin E."/>
            <person name="Kohler A."/>
            <person name="Barry K."/>
            <person name="LaButti K."/>
            <person name="Morin E."/>
            <person name="Salamov A."/>
            <person name="Lipzen A."/>
            <person name="Mereny Z."/>
            <person name="Hegedus B."/>
            <person name="Baldrian P."/>
            <person name="Stursova M."/>
            <person name="Weitz H."/>
            <person name="Taylor A."/>
            <person name="Grigoriev I.V."/>
            <person name="Nagy L.G."/>
            <person name="Martin F."/>
            <person name="Kauserud H."/>
        </authorList>
    </citation>
    <scope>NUCLEOTIDE SEQUENCE</scope>
    <source>
        <strain evidence="3">CBHHK200</strain>
    </source>
</reference>
<feature type="compositionally biased region" description="Low complexity" evidence="2">
    <location>
        <begin position="239"/>
        <end position="265"/>
    </location>
</feature>
<keyword evidence="1" id="KW-0175">Coiled coil</keyword>
<feature type="coiled-coil region" evidence="1">
    <location>
        <begin position="140"/>
        <end position="183"/>
    </location>
</feature>
<feature type="region of interest" description="Disordered" evidence="2">
    <location>
        <begin position="183"/>
        <end position="266"/>
    </location>
</feature>
<dbReference type="AlphaFoldDB" id="A0AAD6WRS7"/>
<gene>
    <name evidence="3" type="ORF">C8F04DRAFT_1241542</name>
</gene>
<keyword evidence="4" id="KW-1185">Reference proteome</keyword>
<accession>A0AAD6WRS7</accession>
<feature type="compositionally biased region" description="Basic and acidic residues" evidence="2">
    <location>
        <begin position="219"/>
        <end position="237"/>
    </location>
</feature>
<feature type="region of interest" description="Disordered" evidence="2">
    <location>
        <begin position="609"/>
        <end position="638"/>
    </location>
</feature>
<name>A0AAD6WRS7_9AGAR</name>
<comment type="caution">
    <text evidence="3">The sequence shown here is derived from an EMBL/GenBank/DDBJ whole genome shotgun (WGS) entry which is preliminary data.</text>
</comment>
<sequence>MSASAGPSSESAFVSEPRDYWKDLRQISEFHEVWRLLDADYRNGLTGEAIRNIILAYSPQLSASVKRNKKHLHKPDFPRELALFHEGLRLPALMVDSNHRHPAVHTTYWEPGLLSPEFLQKFPVQTLPALFEVPLSPAELKQLRENAEREERMARRKAALNALAKAKRDADAAEAAARRIAIELGPSDDDTPLQKVPLPKGKSTKRKPSGSPVGSAPPEVKRSREVKPKVEKAKVEPDANSANAAASGSKSKSKQSKGPSKISIPATDGTEVEVALVGRQAAPVKDSADRVLHDGGIQWENARKVAISNGQALPIVHCEEVYQRRQGKPTNKKVLNDILMLLPVAEREQLPEDEMGNKIVDHEVIQRVMKLRPPTNGPKCIPCQRAGSQCFTQGFPLGCEACTRTHAAGGCNLSLSGEVQDNLAAQLTSYAFSGSEHWYKEVETLNRSQEILDTITRSLVLHQSEHNYRCLKLLQHILFSRRDLPENQFLERFKDRHDMEHTLFIALIQGLTCRTKITRMYVWHYYTGEFFEKPLPEFGSAYEFYQALDNAGAAIPGYFLLPPETSSGTVEWVPLKAEDCPYVGPPGEGAELGPDSSRIRRRLRREALVQQGEPLPEDSDSEMPAPDDGTLPEPPVPARGLFRKVLEGGLNVFDLQAIESSEARVEWEEQMADADGEDDYEEENAEDIDNSDEDSSDRDSLPPENVASWTSLPEDGLEAQTSP</sequence>
<evidence type="ECO:0000313" key="3">
    <source>
        <dbReference type="EMBL" id="KAJ7021186.1"/>
    </source>
</evidence>
<evidence type="ECO:0000313" key="4">
    <source>
        <dbReference type="Proteomes" id="UP001218188"/>
    </source>
</evidence>
<protein>
    <submittedName>
        <fullName evidence="3">Uncharacterized protein</fullName>
    </submittedName>
</protein>
<dbReference type="Proteomes" id="UP001218188">
    <property type="component" value="Unassembled WGS sequence"/>
</dbReference>
<dbReference type="EMBL" id="JARJCM010000240">
    <property type="protein sequence ID" value="KAJ7021186.1"/>
    <property type="molecule type" value="Genomic_DNA"/>
</dbReference>
<evidence type="ECO:0000256" key="2">
    <source>
        <dbReference type="SAM" id="MobiDB-lite"/>
    </source>
</evidence>
<feature type="region of interest" description="Disordered" evidence="2">
    <location>
        <begin position="663"/>
        <end position="723"/>
    </location>
</feature>